<proteinExistence type="predicted"/>
<name>A0ABU3VRG6_9EURY</name>
<sequence>MSIEEEIEKFSKENGFQLFGVADIAELEKIEFPDGRGMEKPSEFMKRAMIEDAKSIIVLGMVIWDEGMNAAVNASGGDFSGGGAEYYNLYYEVLETRGWRVSEWLTREKGFRTIPSPTVHLKLAAHLSGLGFIGHNTQVITPEYGPRVRWIALFTTADLEKGKPFDRDLCAEQPLCKNESLCVKSCPYRAIIPGPSQGVEPGKKVDYDGCVVAHEFDPVPDKKWEKYIRRITERGFMECTICNRSCPYGKIVDDEIIPMKSGKQ</sequence>
<accession>A0ABU3VRG6</accession>
<organism evidence="1 2">
    <name type="scientific">Methanimicrococcus hacksteinii</name>
    <dbReference type="NCBI Taxonomy" id="3028293"/>
    <lineage>
        <taxon>Archaea</taxon>
        <taxon>Methanobacteriati</taxon>
        <taxon>Methanobacteriota</taxon>
        <taxon>Stenosarchaea group</taxon>
        <taxon>Methanomicrobia</taxon>
        <taxon>Methanosarcinales</taxon>
        <taxon>Methanosarcinaceae</taxon>
        <taxon>Methanimicrococcus</taxon>
    </lineage>
</organism>
<dbReference type="EC" id="1.17.99.6" evidence="1"/>
<keyword evidence="2" id="KW-1185">Reference proteome</keyword>
<dbReference type="SUPFAM" id="SSF54862">
    <property type="entry name" value="4Fe-4S ferredoxins"/>
    <property type="match status" value="1"/>
</dbReference>
<dbReference type="GO" id="GO:0052693">
    <property type="term" value="F:epoxyqueuosine reductase activity"/>
    <property type="evidence" value="ECO:0007669"/>
    <property type="project" value="UniProtKB-EC"/>
</dbReference>
<comment type="caution">
    <text evidence="1">The sequence shown here is derived from an EMBL/GenBank/DDBJ whole genome shotgun (WGS) entry which is preliminary data.</text>
</comment>
<gene>
    <name evidence="1" type="primary">queG_2</name>
    <name evidence="1" type="ORF">MmiAt1_16050</name>
</gene>
<reference evidence="1 2" key="1">
    <citation type="submission" date="2023-06" db="EMBL/GenBank/DDBJ databases">
        <title>Genome sequence of Methanimicrococcus sp. At1.</title>
        <authorList>
            <person name="Protasov E."/>
            <person name="Platt K."/>
            <person name="Poehlein A."/>
            <person name="Daniel R."/>
            <person name="Brune A."/>
        </authorList>
    </citation>
    <scope>NUCLEOTIDE SEQUENCE [LARGE SCALE GENOMIC DNA]</scope>
    <source>
        <strain evidence="1 2">At1</strain>
    </source>
</reference>
<dbReference type="Gene3D" id="3.30.70.20">
    <property type="match status" value="1"/>
</dbReference>
<dbReference type="EMBL" id="JAWDKC010000029">
    <property type="protein sequence ID" value="MDV0445999.1"/>
    <property type="molecule type" value="Genomic_DNA"/>
</dbReference>
<dbReference type="PANTHER" id="PTHR42827">
    <property type="entry name" value="IRON-SULFUR CLUSTER-BINDING PROTEIN-RELATED"/>
    <property type="match status" value="1"/>
</dbReference>
<evidence type="ECO:0000313" key="1">
    <source>
        <dbReference type="EMBL" id="MDV0445999.1"/>
    </source>
</evidence>
<dbReference type="PANTHER" id="PTHR42827:SF1">
    <property type="entry name" value="IRON-SULFUR CLUSTER-BINDING PROTEIN"/>
    <property type="match status" value="1"/>
</dbReference>
<dbReference type="Proteomes" id="UP001272052">
    <property type="component" value="Unassembled WGS sequence"/>
</dbReference>
<protein>
    <submittedName>
        <fullName evidence="1">Epoxyqueuosine reductase</fullName>
        <ecNumber evidence="1">1.17.99.6</ecNumber>
    </submittedName>
</protein>
<evidence type="ECO:0000313" key="2">
    <source>
        <dbReference type="Proteomes" id="UP001272052"/>
    </source>
</evidence>
<dbReference type="RefSeq" id="WP_318786437.1">
    <property type="nucleotide sequence ID" value="NZ_JAWDKC010000029.1"/>
</dbReference>
<keyword evidence="1" id="KW-0560">Oxidoreductase</keyword>